<dbReference type="InterPro" id="IPR036909">
    <property type="entry name" value="Cyt_c-like_dom_sf"/>
</dbReference>
<dbReference type="RefSeq" id="WP_055391780.1">
    <property type="nucleotide sequence ID" value="NZ_CXWA01000018.1"/>
</dbReference>
<dbReference type="Pfam" id="PF00034">
    <property type="entry name" value="Cytochrom_C"/>
    <property type="match status" value="1"/>
</dbReference>
<evidence type="ECO:0000256" key="5">
    <source>
        <dbReference type="SAM" id="Phobius"/>
    </source>
</evidence>
<proteinExistence type="predicted"/>
<dbReference type="GO" id="GO:0020037">
    <property type="term" value="F:heme binding"/>
    <property type="evidence" value="ECO:0007669"/>
    <property type="project" value="InterPro"/>
</dbReference>
<dbReference type="EMBL" id="CXWC01000007">
    <property type="protein sequence ID" value="CTQ69727.1"/>
    <property type="molecule type" value="Genomic_DNA"/>
</dbReference>
<name>A0A0M6ZM84_9HYPH</name>
<organism evidence="7 8">
    <name type="scientific">Roseibium album</name>
    <dbReference type="NCBI Taxonomy" id="311410"/>
    <lineage>
        <taxon>Bacteria</taxon>
        <taxon>Pseudomonadati</taxon>
        <taxon>Pseudomonadota</taxon>
        <taxon>Alphaproteobacteria</taxon>
        <taxon>Hyphomicrobiales</taxon>
        <taxon>Stappiaceae</taxon>
        <taxon>Roseibium</taxon>
    </lineage>
</organism>
<evidence type="ECO:0000313" key="8">
    <source>
        <dbReference type="Proteomes" id="UP000049983"/>
    </source>
</evidence>
<evidence type="ECO:0000256" key="3">
    <source>
        <dbReference type="ARBA" id="ARBA00023004"/>
    </source>
</evidence>
<keyword evidence="5" id="KW-1133">Transmembrane helix</keyword>
<dbReference type="GO" id="GO:0009055">
    <property type="term" value="F:electron transfer activity"/>
    <property type="evidence" value="ECO:0007669"/>
    <property type="project" value="InterPro"/>
</dbReference>
<feature type="domain" description="Cytochrome c" evidence="6">
    <location>
        <begin position="48"/>
        <end position="137"/>
    </location>
</feature>
<dbReference type="PROSITE" id="PS51007">
    <property type="entry name" value="CYTC"/>
    <property type="match status" value="1"/>
</dbReference>
<keyword evidence="8" id="KW-1185">Reference proteome</keyword>
<accession>A0A0M6ZM84</accession>
<dbReference type="OrthoDB" id="9809720at2"/>
<dbReference type="InterPro" id="IPR009056">
    <property type="entry name" value="Cyt_c-like_dom"/>
</dbReference>
<sequence length="150" mass="16825">MREVMTKSMARNIFYGGSLFFIIIFLGLSVHSHFYITGTSTDHAGITDSVAAGKRVWEDKACINCHTILGEGAYFAPEVGNVMTRWGVLDDPDAAFETLKGWMESMPTGIEGRRQMPNFNLTDEEIRDLTNFLIWTDKIDAQDWPPNDAG</sequence>
<gene>
    <name evidence="7" type="primary">norC</name>
    <name evidence="7" type="ORF">LA5096_02233</name>
</gene>
<keyword evidence="1 4" id="KW-0349">Heme</keyword>
<dbReference type="AlphaFoldDB" id="A0A0M6ZM84"/>
<keyword evidence="2 4" id="KW-0479">Metal-binding</keyword>
<dbReference type="STRING" id="311410.LA5095_06160"/>
<keyword evidence="5" id="KW-0812">Transmembrane</keyword>
<reference evidence="8" key="1">
    <citation type="submission" date="2015-07" db="EMBL/GenBank/DDBJ databases">
        <authorList>
            <person name="Rodrigo-Torres Lidia"/>
            <person name="Arahal R.David."/>
        </authorList>
    </citation>
    <scope>NUCLEOTIDE SEQUENCE [LARGE SCALE GENOMIC DNA]</scope>
    <source>
        <strain evidence="8">CECT 5096</strain>
    </source>
</reference>
<dbReference type="Gene3D" id="1.10.760.10">
    <property type="entry name" value="Cytochrome c-like domain"/>
    <property type="match status" value="1"/>
</dbReference>
<evidence type="ECO:0000259" key="6">
    <source>
        <dbReference type="PROSITE" id="PS51007"/>
    </source>
</evidence>
<keyword evidence="3 4" id="KW-0408">Iron</keyword>
<evidence type="ECO:0000313" key="7">
    <source>
        <dbReference type="EMBL" id="CTQ69727.1"/>
    </source>
</evidence>
<protein>
    <submittedName>
        <fullName evidence="7">Nitric oxide reductase cytochrome c subunit</fullName>
    </submittedName>
</protein>
<keyword evidence="5" id="KW-0472">Membrane</keyword>
<dbReference type="GeneID" id="97669625"/>
<feature type="transmembrane region" description="Helical" evidence="5">
    <location>
        <begin position="12"/>
        <end position="36"/>
    </location>
</feature>
<dbReference type="SUPFAM" id="SSF46626">
    <property type="entry name" value="Cytochrome c"/>
    <property type="match status" value="1"/>
</dbReference>
<evidence type="ECO:0000256" key="1">
    <source>
        <dbReference type="ARBA" id="ARBA00022617"/>
    </source>
</evidence>
<evidence type="ECO:0000256" key="4">
    <source>
        <dbReference type="PROSITE-ProRule" id="PRU00433"/>
    </source>
</evidence>
<dbReference type="Proteomes" id="UP000049983">
    <property type="component" value="Unassembled WGS sequence"/>
</dbReference>
<dbReference type="GO" id="GO:0046872">
    <property type="term" value="F:metal ion binding"/>
    <property type="evidence" value="ECO:0007669"/>
    <property type="project" value="UniProtKB-KW"/>
</dbReference>
<evidence type="ECO:0000256" key="2">
    <source>
        <dbReference type="ARBA" id="ARBA00022723"/>
    </source>
</evidence>